<dbReference type="EMBL" id="LAZR01058539">
    <property type="protein sequence ID" value="KKK69672.1"/>
    <property type="molecule type" value="Genomic_DNA"/>
</dbReference>
<dbReference type="InterPro" id="IPR021799">
    <property type="entry name" value="PIN-like_prokaryotic"/>
</dbReference>
<dbReference type="AlphaFoldDB" id="A0A0F8XKN7"/>
<protein>
    <recommendedName>
        <fullName evidence="2">PIN domain-containing protein</fullName>
    </recommendedName>
</protein>
<reference evidence="1" key="1">
    <citation type="journal article" date="2015" name="Nature">
        <title>Complex archaea that bridge the gap between prokaryotes and eukaryotes.</title>
        <authorList>
            <person name="Spang A."/>
            <person name="Saw J.H."/>
            <person name="Jorgensen S.L."/>
            <person name="Zaremba-Niedzwiedzka K."/>
            <person name="Martijn J."/>
            <person name="Lind A.E."/>
            <person name="van Eijk R."/>
            <person name="Schleper C."/>
            <person name="Guy L."/>
            <person name="Ettema T.J."/>
        </authorList>
    </citation>
    <scope>NUCLEOTIDE SEQUENCE</scope>
</reference>
<comment type="caution">
    <text evidence="1">The sequence shown here is derived from an EMBL/GenBank/DDBJ whole genome shotgun (WGS) entry which is preliminary data.</text>
</comment>
<organism evidence="1">
    <name type="scientific">marine sediment metagenome</name>
    <dbReference type="NCBI Taxonomy" id="412755"/>
    <lineage>
        <taxon>unclassified sequences</taxon>
        <taxon>metagenomes</taxon>
        <taxon>ecological metagenomes</taxon>
    </lineage>
</organism>
<gene>
    <name evidence="1" type="ORF">LCGC14_2931680</name>
</gene>
<proteinExistence type="predicted"/>
<dbReference type="Pfam" id="PF11848">
    <property type="entry name" value="DUF3368"/>
    <property type="match status" value="1"/>
</dbReference>
<name>A0A0F8XKN7_9ZZZZ</name>
<evidence type="ECO:0008006" key="2">
    <source>
        <dbReference type="Google" id="ProtNLM"/>
    </source>
</evidence>
<dbReference type="InterPro" id="IPR029060">
    <property type="entry name" value="PIN-like_dom_sf"/>
</dbReference>
<evidence type="ECO:0000313" key="1">
    <source>
        <dbReference type="EMBL" id="KKK69672.1"/>
    </source>
</evidence>
<accession>A0A0F8XKN7</accession>
<sequence length="161" mass="18409">MQVLVSDTSVLIDIERASLTARLFDLPYDFVVPDILYEAELLDWMGPDLIDLGLRVEELTPEETARATELKRAKVMLSTPDVFAFCLAAERGWVLLTGDGALRVEAERQEIAMHGVLWVFDEMERHEVCSTVLLKSGLEAVRDHPRCRLPIREINRRLARY</sequence>
<dbReference type="SUPFAM" id="SSF88723">
    <property type="entry name" value="PIN domain-like"/>
    <property type="match status" value="1"/>
</dbReference>